<dbReference type="PROSITE" id="PS52016">
    <property type="entry name" value="TONB_DEPENDENT_REC_3"/>
    <property type="match status" value="1"/>
</dbReference>
<reference evidence="13 14" key="1">
    <citation type="submission" date="2021-09" db="EMBL/GenBank/DDBJ databases">
        <title>Lysobacter sp. 13A isolated from the river sediment.</title>
        <authorList>
            <person name="Liu H."/>
            <person name="Li S."/>
            <person name="Mao S."/>
        </authorList>
    </citation>
    <scope>NUCLEOTIDE SEQUENCE [LARGE SCALE GENOMIC DNA]</scope>
    <source>
        <strain evidence="13 14">13A</strain>
    </source>
</reference>
<evidence type="ECO:0000256" key="2">
    <source>
        <dbReference type="ARBA" id="ARBA00022448"/>
    </source>
</evidence>
<protein>
    <submittedName>
        <fullName evidence="13">TonB-dependent receptor</fullName>
    </submittedName>
</protein>
<dbReference type="Proteomes" id="UP001430954">
    <property type="component" value="Unassembled WGS sequence"/>
</dbReference>
<feature type="domain" description="TonB-dependent receptor-like beta-barrel" evidence="11">
    <location>
        <begin position="318"/>
        <end position="632"/>
    </location>
</feature>
<keyword evidence="7 8" id="KW-0998">Cell outer membrane</keyword>
<dbReference type="PANTHER" id="PTHR30069">
    <property type="entry name" value="TONB-DEPENDENT OUTER MEMBRANE RECEPTOR"/>
    <property type="match status" value="1"/>
</dbReference>
<evidence type="ECO:0000313" key="14">
    <source>
        <dbReference type="Proteomes" id="UP001430954"/>
    </source>
</evidence>
<evidence type="ECO:0000256" key="4">
    <source>
        <dbReference type="ARBA" id="ARBA00022692"/>
    </source>
</evidence>
<keyword evidence="5 9" id="KW-0798">TonB box</keyword>
<evidence type="ECO:0000256" key="7">
    <source>
        <dbReference type="ARBA" id="ARBA00023237"/>
    </source>
</evidence>
<dbReference type="InterPro" id="IPR012910">
    <property type="entry name" value="Plug_dom"/>
</dbReference>
<keyword evidence="10" id="KW-0732">Signal</keyword>
<sequence length="658" mass="71699">MPTRFNRTVIAAAIALTLSGPAVASGVASQDVVRLANMSLEELLQTEVTSLAGTSASQFTTAAAMTVLTGDDIRRSGHRTLPEALRLVPGMFVARVNASSWTVGSRGLTGSSLTANRYLVLIDGRLVYDPLISATFWDAVDIPLADVDRIEVIRGPGATLWGVNAMNGVVNVITKDARTTLGTLVQAGAGTHGEQRALLRHGVSTGEDSALRMWASYAAHEEFENAAGAGINDDWSTVRAGVRWDGLVDEAMDASVQAEAYTHPTADFTVRVPVPGVHNQFEVVSGEDTVNGAHLMARVGHAPSAEAGWSLLAYADQTERSNLRFGVERINTNIEYRNWKTWGERQQLIWGANWNWTSDDTTPGTSLLFEPRSRSWSTLNVFAQNTSELVEDTLFLMVGSKVTDHDFVGVQFQPSVRAWWTPSPEQTFWAAVSRPVRVPSRFEEDGLLVFSYADVGLLTTGQANGVIVPLGLGGNDDLPAEELLAYELGHRIQLSPRIAVDTTVFYNDYRQLVGVPPTIIGTFSDQARGATWGGDISVSARWTDNWRMEASYSRLETDIEGPVLAFDETGTPEQQAQLRSYLDLADTVEFNAAAYYVDEVPFLGVEDYTRLDLGLTWRPWDHTSLAVWGQNLLESGHSEASGAQVPRGVFAQVTVGFE</sequence>
<keyword evidence="4 8" id="KW-0812">Transmembrane</keyword>
<gene>
    <name evidence="13" type="ORF">K6753_10565</name>
</gene>
<dbReference type="InterPro" id="IPR036942">
    <property type="entry name" value="Beta-barrel_TonB_sf"/>
</dbReference>
<comment type="caution">
    <text evidence="13">The sequence shown here is derived from an EMBL/GenBank/DDBJ whole genome shotgun (WGS) entry which is preliminary data.</text>
</comment>
<dbReference type="InterPro" id="IPR000531">
    <property type="entry name" value="Beta-barrel_TonB"/>
</dbReference>
<keyword evidence="2 8" id="KW-0813">Transport</keyword>
<keyword evidence="6 8" id="KW-0472">Membrane</keyword>
<comment type="similarity">
    <text evidence="8 9">Belongs to the TonB-dependent receptor family.</text>
</comment>
<evidence type="ECO:0000256" key="9">
    <source>
        <dbReference type="RuleBase" id="RU003357"/>
    </source>
</evidence>
<dbReference type="PANTHER" id="PTHR30069:SF37">
    <property type="entry name" value="FERRIC VIBRIOBACTIN RECEPTOR VIUA"/>
    <property type="match status" value="1"/>
</dbReference>
<evidence type="ECO:0000259" key="11">
    <source>
        <dbReference type="Pfam" id="PF00593"/>
    </source>
</evidence>
<proteinExistence type="inferred from homology"/>
<feature type="signal peptide" evidence="10">
    <location>
        <begin position="1"/>
        <end position="24"/>
    </location>
</feature>
<dbReference type="InterPro" id="IPR039426">
    <property type="entry name" value="TonB-dep_rcpt-like"/>
</dbReference>
<keyword evidence="3 8" id="KW-1134">Transmembrane beta strand</keyword>
<evidence type="ECO:0000313" key="13">
    <source>
        <dbReference type="EMBL" id="MBZ4039970.1"/>
    </source>
</evidence>
<evidence type="ECO:0000256" key="8">
    <source>
        <dbReference type="PROSITE-ProRule" id="PRU01360"/>
    </source>
</evidence>
<dbReference type="Gene3D" id="2.40.170.20">
    <property type="entry name" value="TonB-dependent receptor, beta-barrel domain"/>
    <property type="match status" value="1"/>
</dbReference>
<evidence type="ECO:0000259" key="12">
    <source>
        <dbReference type="Pfam" id="PF07715"/>
    </source>
</evidence>
<dbReference type="SUPFAM" id="SSF56935">
    <property type="entry name" value="Porins"/>
    <property type="match status" value="1"/>
</dbReference>
<dbReference type="EMBL" id="JAINZW010000004">
    <property type="protein sequence ID" value="MBZ4039970.1"/>
    <property type="molecule type" value="Genomic_DNA"/>
</dbReference>
<dbReference type="Gene3D" id="2.170.130.10">
    <property type="entry name" value="TonB-dependent receptor, plug domain"/>
    <property type="match status" value="1"/>
</dbReference>
<feature type="domain" description="TonB-dependent receptor plug" evidence="12">
    <location>
        <begin position="59"/>
        <end position="169"/>
    </location>
</feature>
<accession>A0ABS7T7X2</accession>
<feature type="chain" id="PRO_5046072661" evidence="10">
    <location>
        <begin position="25"/>
        <end position="658"/>
    </location>
</feature>
<evidence type="ECO:0000256" key="10">
    <source>
        <dbReference type="SAM" id="SignalP"/>
    </source>
</evidence>
<organism evidence="13 14">
    <name type="scientific">Novilysobacter selenitireducens</name>
    <dbReference type="NCBI Taxonomy" id="2872639"/>
    <lineage>
        <taxon>Bacteria</taxon>
        <taxon>Pseudomonadati</taxon>
        <taxon>Pseudomonadota</taxon>
        <taxon>Gammaproteobacteria</taxon>
        <taxon>Lysobacterales</taxon>
        <taxon>Lysobacteraceae</taxon>
        <taxon>Novilysobacter</taxon>
    </lineage>
</organism>
<dbReference type="Pfam" id="PF07715">
    <property type="entry name" value="Plug"/>
    <property type="match status" value="1"/>
</dbReference>
<dbReference type="RefSeq" id="WP_223676407.1">
    <property type="nucleotide sequence ID" value="NZ_JAINZW010000004.1"/>
</dbReference>
<dbReference type="InterPro" id="IPR037066">
    <property type="entry name" value="Plug_dom_sf"/>
</dbReference>
<evidence type="ECO:0000256" key="3">
    <source>
        <dbReference type="ARBA" id="ARBA00022452"/>
    </source>
</evidence>
<keyword evidence="14" id="KW-1185">Reference proteome</keyword>
<comment type="subcellular location">
    <subcellularLocation>
        <location evidence="1 8">Cell outer membrane</location>
        <topology evidence="1 8">Multi-pass membrane protein</topology>
    </subcellularLocation>
</comment>
<evidence type="ECO:0000256" key="5">
    <source>
        <dbReference type="ARBA" id="ARBA00023077"/>
    </source>
</evidence>
<name>A0ABS7T7X2_9GAMM</name>
<evidence type="ECO:0000256" key="6">
    <source>
        <dbReference type="ARBA" id="ARBA00023136"/>
    </source>
</evidence>
<dbReference type="Pfam" id="PF00593">
    <property type="entry name" value="TonB_dep_Rec_b-barrel"/>
    <property type="match status" value="1"/>
</dbReference>
<evidence type="ECO:0000256" key="1">
    <source>
        <dbReference type="ARBA" id="ARBA00004571"/>
    </source>
</evidence>
<keyword evidence="13" id="KW-0675">Receptor</keyword>